<reference evidence="1 2" key="2">
    <citation type="journal article" date="2017" name="Genome Biol.">
        <title>New reference genome sequences of hot pepper reveal the massive evolution of plant disease-resistance genes by retroduplication.</title>
        <authorList>
            <person name="Kim S."/>
            <person name="Park J."/>
            <person name="Yeom S.I."/>
            <person name="Kim Y.M."/>
            <person name="Seo E."/>
            <person name="Kim K.T."/>
            <person name="Kim M.S."/>
            <person name="Lee J.M."/>
            <person name="Cheong K."/>
            <person name="Shin H.S."/>
            <person name="Kim S.B."/>
            <person name="Han K."/>
            <person name="Lee J."/>
            <person name="Park M."/>
            <person name="Lee H.A."/>
            <person name="Lee H.Y."/>
            <person name="Lee Y."/>
            <person name="Oh S."/>
            <person name="Lee J.H."/>
            <person name="Choi E."/>
            <person name="Choi E."/>
            <person name="Lee S.E."/>
            <person name="Jeon J."/>
            <person name="Kim H."/>
            <person name="Choi G."/>
            <person name="Song H."/>
            <person name="Lee J."/>
            <person name="Lee S.C."/>
            <person name="Kwon J.K."/>
            <person name="Lee H.Y."/>
            <person name="Koo N."/>
            <person name="Hong Y."/>
            <person name="Kim R.W."/>
            <person name="Kang W.H."/>
            <person name="Huh J.H."/>
            <person name="Kang B.C."/>
            <person name="Yang T.J."/>
            <person name="Lee Y.H."/>
            <person name="Bennetzen J.L."/>
            <person name="Choi D."/>
        </authorList>
    </citation>
    <scope>NUCLEOTIDE SEQUENCE [LARGE SCALE GENOMIC DNA]</scope>
    <source>
        <strain evidence="2">cv. CM334</strain>
    </source>
</reference>
<dbReference type="Proteomes" id="UP000222542">
    <property type="component" value="Unassembled WGS sequence"/>
</dbReference>
<dbReference type="Gramene" id="PHT82810">
    <property type="protein sequence ID" value="PHT82810"/>
    <property type="gene ID" value="T459_11253"/>
</dbReference>
<name>A0A2G2ZLD2_CAPAN</name>
<gene>
    <name evidence="1" type="ORF">T459_11253</name>
</gene>
<sequence length="175" mass="19316">MGTGKGGSGNGSGIEDLRNKKRMKTINGANVTAELSPSQGFTISHANSSIVASLFKRKAENKPVTSKDIKSIFEQNNYINKYLHTLGEYLTSKPSLTLKLEVTTWSSPLFKPYEIPTNFTRKIQMHNSKSFPPLSDLQRRIIQIEKYLHLDIPETPSVGSSATVGVLQQDSSDDS</sequence>
<keyword evidence="2" id="KW-1185">Reference proteome</keyword>
<protein>
    <submittedName>
        <fullName evidence="1">Uncharacterized protein</fullName>
    </submittedName>
</protein>
<reference evidence="1 2" key="1">
    <citation type="journal article" date="2014" name="Nat. Genet.">
        <title>Genome sequence of the hot pepper provides insights into the evolution of pungency in Capsicum species.</title>
        <authorList>
            <person name="Kim S."/>
            <person name="Park M."/>
            <person name="Yeom S.I."/>
            <person name="Kim Y.M."/>
            <person name="Lee J.M."/>
            <person name="Lee H.A."/>
            <person name="Seo E."/>
            <person name="Choi J."/>
            <person name="Cheong K."/>
            <person name="Kim K.T."/>
            <person name="Jung K."/>
            <person name="Lee G.W."/>
            <person name="Oh S.K."/>
            <person name="Bae C."/>
            <person name="Kim S.B."/>
            <person name="Lee H.Y."/>
            <person name="Kim S.Y."/>
            <person name="Kim M.S."/>
            <person name="Kang B.C."/>
            <person name="Jo Y.D."/>
            <person name="Yang H.B."/>
            <person name="Jeong H.J."/>
            <person name="Kang W.H."/>
            <person name="Kwon J.K."/>
            <person name="Shin C."/>
            <person name="Lim J.Y."/>
            <person name="Park J.H."/>
            <person name="Huh J.H."/>
            <person name="Kim J.S."/>
            <person name="Kim B.D."/>
            <person name="Cohen O."/>
            <person name="Paran I."/>
            <person name="Suh M.C."/>
            <person name="Lee S.B."/>
            <person name="Kim Y.K."/>
            <person name="Shin Y."/>
            <person name="Noh S.J."/>
            <person name="Park J."/>
            <person name="Seo Y.S."/>
            <person name="Kwon S.Y."/>
            <person name="Kim H.A."/>
            <person name="Park J.M."/>
            <person name="Kim H.J."/>
            <person name="Choi S.B."/>
            <person name="Bosland P.W."/>
            <person name="Reeves G."/>
            <person name="Jo S.H."/>
            <person name="Lee B.W."/>
            <person name="Cho H.T."/>
            <person name="Choi H.S."/>
            <person name="Lee M.S."/>
            <person name="Yu Y."/>
            <person name="Do Choi Y."/>
            <person name="Park B.S."/>
            <person name="van Deynze A."/>
            <person name="Ashrafi H."/>
            <person name="Hill T."/>
            <person name="Kim W.T."/>
            <person name="Pai H.S."/>
            <person name="Ahn H.K."/>
            <person name="Yeam I."/>
            <person name="Giovannoni J.J."/>
            <person name="Rose J.K."/>
            <person name="Sorensen I."/>
            <person name="Lee S.J."/>
            <person name="Kim R.W."/>
            <person name="Choi I.Y."/>
            <person name="Choi B.S."/>
            <person name="Lim J.S."/>
            <person name="Lee Y.H."/>
            <person name="Choi D."/>
        </authorList>
    </citation>
    <scope>NUCLEOTIDE SEQUENCE [LARGE SCALE GENOMIC DNA]</scope>
    <source>
        <strain evidence="2">cv. CM334</strain>
    </source>
</reference>
<evidence type="ECO:0000313" key="1">
    <source>
        <dbReference type="EMBL" id="PHT82810.1"/>
    </source>
</evidence>
<organism evidence="1 2">
    <name type="scientific">Capsicum annuum</name>
    <name type="common">Capsicum pepper</name>
    <dbReference type="NCBI Taxonomy" id="4072"/>
    <lineage>
        <taxon>Eukaryota</taxon>
        <taxon>Viridiplantae</taxon>
        <taxon>Streptophyta</taxon>
        <taxon>Embryophyta</taxon>
        <taxon>Tracheophyta</taxon>
        <taxon>Spermatophyta</taxon>
        <taxon>Magnoliopsida</taxon>
        <taxon>eudicotyledons</taxon>
        <taxon>Gunneridae</taxon>
        <taxon>Pentapetalae</taxon>
        <taxon>asterids</taxon>
        <taxon>lamiids</taxon>
        <taxon>Solanales</taxon>
        <taxon>Solanaceae</taxon>
        <taxon>Solanoideae</taxon>
        <taxon>Capsiceae</taxon>
        <taxon>Capsicum</taxon>
    </lineage>
</organism>
<comment type="caution">
    <text evidence="1">The sequence shown here is derived from an EMBL/GenBank/DDBJ whole genome shotgun (WGS) entry which is preliminary data.</text>
</comment>
<dbReference type="AlphaFoldDB" id="A0A2G2ZLD2"/>
<proteinExistence type="predicted"/>
<accession>A0A2G2ZLD2</accession>
<evidence type="ECO:0000313" key="2">
    <source>
        <dbReference type="Proteomes" id="UP000222542"/>
    </source>
</evidence>
<dbReference type="EMBL" id="AYRZ02000004">
    <property type="protein sequence ID" value="PHT82810.1"/>
    <property type="molecule type" value="Genomic_DNA"/>
</dbReference>